<evidence type="ECO:0000313" key="7">
    <source>
        <dbReference type="EMBL" id="CAE6419838.1"/>
    </source>
</evidence>
<dbReference type="GO" id="GO:0000981">
    <property type="term" value="F:DNA-binding transcription factor activity, RNA polymerase II-specific"/>
    <property type="evidence" value="ECO:0007669"/>
    <property type="project" value="TreeGrafter"/>
</dbReference>
<evidence type="ECO:0000256" key="1">
    <source>
        <dbReference type="ARBA" id="ARBA00022723"/>
    </source>
</evidence>
<accession>A0A8H2X9W1</accession>
<dbReference type="PANTHER" id="PTHR23235">
    <property type="entry name" value="KRUEPPEL-LIKE TRANSCRIPTION FACTOR"/>
    <property type="match status" value="1"/>
</dbReference>
<keyword evidence="1" id="KW-0479">Metal-binding</keyword>
<proteinExistence type="predicted"/>
<feature type="compositionally biased region" description="Low complexity" evidence="5">
    <location>
        <begin position="261"/>
        <end position="277"/>
    </location>
</feature>
<dbReference type="PANTHER" id="PTHR23235:SF120">
    <property type="entry name" value="KRUPPEL-LIKE FACTOR 15"/>
    <property type="match status" value="1"/>
</dbReference>
<keyword evidence="2 4" id="KW-0863">Zinc-finger</keyword>
<evidence type="ECO:0000259" key="6">
    <source>
        <dbReference type="PROSITE" id="PS50157"/>
    </source>
</evidence>
<feature type="domain" description="C2H2-type" evidence="6">
    <location>
        <begin position="341"/>
        <end position="378"/>
    </location>
</feature>
<dbReference type="InterPro" id="IPR036236">
    <property type="entry name" value="Znf_C2H2_sf"/>
</dbReference>
<dbReference type="Proteomes" id="UP000663841">
    <property type="component" value="Unassembled WGS sequence"/>
</dbReference>
<name>A0A8H2X9W1_9AGAM</name>
<organism evidence="7 8">
    <name type="scientific">Rhizoctonia solani</name>
    <dbReference type="NCBI Taxonomy" id="456999"/>
    <lineage>
        <taxon>Eukaryota</taxon>
        <taxon>Fungi</taxon>
        <taxon>Dikarya</taxon>
        <taxon>Basidiomycota</taxon>
        <taxon>Agaricomycotina</taxon>
        <taxon>Agaricomycetes</taxon>
        <taxon>Cantharellales</taxon>
        <taxon>Ceratobasidiaceae</taxon>
        <taxon>Rhizoctonia</taxon>
    </lineage>
</organism>
<dbReference type="SUPFAM" id="SSF57667">
    <property type="entry name" value="beta-beta-alpha zinc fingers"/>
    <property type="match status" value="1"/>
</dbReference>
<dbReference type="PROSITE" id="PS50157">
    <property type="entry name" value="ZINC_FINGER_C2H2_2"/>
    <property type="match status" value="1"/>
</dbReference>
<dbReference type="InterPro" id="IPR013087">
    <property type="entry name" value="Znf_C2H2_type"/>
</dbReference>
<feature type="region of interest" description="Disordered" evidence="5">
    <location>
        <begin position="261"/>
        <end position="342"/>
    </location>
</feature>
<dbReference type="Gene3D" id="3.30.160.60">
    <property type="entry name" value="Classic Zinc Finger"/>
    <property type="match status" value="2"/>
</dbReference>
<evidence type="ECO:0000256" key="2">
    <source>
        <dbReference type="ARBA" id="ARBA00022771"/>
    </source>
</evidence>
<evidence type="ECO:0000313" key="8">
    <source>
        <dbReference type="Proteomes" id="UP000663841"/>
    </source>
</evidence>
<feature type="region of interest" description="Disordered" evidence="5">
    <location>
        <begin position="174"/>
        <end position="202"/>
    </location>
</feature>
<feature type="compositionally biased region" description="Basic and acidic residues" evidence="5">
    <location>
        <begin position="307"/>
        <end position="324"/>
    </location>
</feature>
<sequence length="471" mass="52061">MALGQPVPLSASELFLVPDDFCLYNRAGSGLDYTTRLTNTQYPPTLHTMDSSTYFLDGNYNSFVQGSNSSFGYESVSFEHDQLDAIFWESGIIDPLNEYYGNEHITENSGTCNPSDVMGQQAVDFGLFLNDEWSETVAPPSGADVLVTPDEFIPAQLMTPPTLVATPILPVPSTPRRPSVKATAASASNTGMLSPPLSDRPVRTRRHNAYDEICQLSNLKLNTPRLKKPTTAIFATPLPPASRGLKTPVDHDIEMRYLSPPSCYSSSSSGSSATFSPIDSPSSGMADSFGSPLSPPETPVRCPTRRSGVDRPRFSRRGSGEKPYFHTYGDPTPSGERERPHGCRHPGNIVPGDVPCDKNFARMHDWVRHQRVHTGQTPYKCLSCSKEFKRSDARGRHWDGKSSCETYHMNTIRERLVQGQITAEHPDVPILRRRAQKAEYRKESARTGVPVQDLKATMQQVKHEDIVGPGF</sequence>
<dbReference type="AlphaFoldDB" id="A0A8H2X9W1"/>
<reference evidence="7" key="1">
    <citation type="submission" date="2021-01" db="EMBL/GenBank/DDBJ databases">
        <authorList>
            <person name="Kaushik A."/>
        </authorList>
    </citation>
    <scope>NUCLEOTIDE SEQUENCE</scope>
    <source>
        <strain evidence="7">AG3-T5</strain>
    </source>
</reference>
<evidence type="ECO:0000256" key="3">
    <source>
        <dbReference type="ARBA" id="ARBA00022833"/>
    </source>
</evidence>
<evidence type="ECO:0000256" key="4">
    <source>
        <dbReference type="PROSITE-ProRule" id="PRU00042"/>
    </source>
</evidence>
<evidence type="ECO:0000256" key="5">
    <source>
        <dbReference type="SAM" id="MobiDB-lite"/>
    </source>
</evidence>
<dbReference type="GO" id="GO:0000978">
    <property type="term" value="F:RNA polymerase II cis-regulatory region sequence-specific DNA binding"/>
    <property type="evidence" value="ECO:0007669"/>
    <property type="project" value="TreeGrafter"/>
</dbReference>
<keyword evidence="3" id="KW-0862">Zinc</keyword>
<protein>
    <recommendedName>
        <fullName evidence="6">C2H2-type domain-containing protein</fullName>
    </recommendedName>
</protein>
<comment type="caution">
    <text evidence="7">The sequence shown here is derived from an EMBL/GenBank/DDBJ whole genome shotgun (WGS) entry which is preliminary data.</text>
</comment>
<gene>
    <name evidence="7" type="ORF">RDB_LOCUS42478</name>
</gene>
<dbReference type="EMBL" id="CAJMWW010000074">
    <property type="protein sequence ID" value="CAE6419838.1"/>
    <property type="molecule type" value="Genomic_DNA"/>
</dbReference>
<dbReference type="GO" id="GO:0008270">
    <property type="term" value="F:zinc ion binding"/>
    <property type="evidence" value="ECO:0007669"/>
    <property type="project" value="UniProtKB-KW"/>
</dbReference>